<dbReference type="GO" id="GO:0005886">
    <property type="term" value="C:plasma membrane"/>
    <property type="evidence" value="ECO:0007669"/>
    <property type="project" value="UniProtKB-SubCell"/>
</dbReference>
<evidence type="ECO:0000313" key="8">
    <source>
        <dbReference type="EMBL" id="SFP38326.1"/>
    </source>
</evidence>
<evidence type="ECO:0000256" key="6">
    <source>
        <dbReference type="ARBA" id="ARBA00023136"/>
    </source>
</evidence>
<dbReference type="InterPro" id="IPR002758">
    <property type="entry name" value="Cation_antiport_E"/>
</dbReference>
<keyword evidence="5 7" id="KW-1133">Transmembrane helix</keyword>
<evidence type="ECO:0000256" key="7">
    <source>
        <dbReference type="SAM" id="Phobius"/>
    </source>
</evidence>
<name>A0A1I5PXH2_9GAMM</name>
<dbReference type="PANTHER" id="PTHR34584">
    <property type="entry name" value="NA(+)/H(+) ANTIPORTER SUBUNIT E1"/>
    <property type="match status" value="1"/>
</dbReference>
<evidence type="ECO:0000256" key="1">
    <source>
        <dbReference type="ARBA" id="ARBA00004651"/>
    </source>
</evidence>
<evidence type="ECO:0000256" key="4">
    <source>
        <dbReference type="ARBA" id="ARBA00022692"/>
    </source>
</evidence>
<feature type="transmembrane region" description="Helical" evidence="7">
    <location>
        <begin position="59"/>
        <end position="80"/>
    </location>
</feature>
<comment type="subcellular location">
    <subcellularLocation>
        <location evidence="1">Cell membrane</location>
        <topology evidence="1">Multi-pass membrane protein</topology>
    </subcellularLocation>
</comment>
<organism evidence="8 9">
    <name type="scientific">Ectopseudomonas composti</name>
    <dbReference type="NCBI Taxonomy" id="658457"/>
    <lineage>
        <taxon>Bacteria</taxon>
        <taxon>Pseudomonadati</taxon>
        <taxon>Pseudomonadota</taxon>
        <taxon>Gammaproteobacteria</taxon>
        <taxon>Pseudomonadales</taxon>
        <taxon>Pseudomonadaceae</taxon>
        <taxon>Ectopseudomonas</taxon>
    </lineage>
</organism>
<reference evidence="8 9" key="1">
    <citation type="submission" date="2016-10" db="EMBL/GenBank/DDBJ databases">
        <authorList>
            <person name="de Groot N.N."/>
        </authorList>
    </citation>
    <scope>NUCLEOTIDE SEQUENCE [LARGE SCALE GENOMIC DNA]</scope>
    <source>
        <strain evidence="8 9">CCUG 59231</strain>
    </source>
</reference>
<feature type="transmembrane region" description="Helical" evidence="7">
    <location>
        <begin position="26"/>
        <end position="47"/>
    </location>
</feature>
<keyword evidence="6 7" id="KW-0472">Membrane</keyword>
<evidence type="ECO:0000256" key="2">
    <source>
        <dbReference type="ARBA" id="ARBA00006228"/>
    </source>
</evidence>
<evidence type="ECO:0000256" key="3">
    <source>
        <dbReference type="ARBA" id="ARBA00022475"/>
    </source>
</evidence>
<dbReference type="Pfam" id="PF01899">
    <property type="entry name" value="MNHE"/>
    <property type="match status" value="1"/>
</dbReference>
<evidence type="ECO:0000256" key="5">
    <source>
        <dbReference type="ARBA" id="ARBA00022989"/>
    </source>
</evidence>
<dbReference type="GO" id="GO:0008324">
    <property type="term" value="F:monoatomic cation transmembrane transporter activity"/>
    <property type="evidence" value="ECO:0007669"/>
    <property type="project" value="InterPro"/>
</dbReference>
<keyword evidence="4 7" id="KW-0812">Transmembrane</keyword>
<dbReference type="STRING" id="658457.SAMN05216601_110106"/>
<proteinExistence type="inferred from homology"/>
<gene>
    <name evidence="8" type="ORF">SAMN05216601_110106</name>
</gene>
<dbReference type="AlphaFoldDB" id="A0A1I5PXH2"/>
<protein>
    <submittedName>
        <fullName evidence="8">Multicomponent Na+:H+ antiporter subunit E</fullName>
    </submittedName>
</protein>
<dbReference type="RefSeq" id="WP_074940616.1">
    <property type="nucleotide sequence ID" value="NZ_FOWP01000010.1"/>
</dbReference>
<comment type="similarity">
    <text evidence="2">Belongs to the CPA3 antiporters (TC 2.A.63) subunit E family.</text>
</comment>
<accession>A0A1I5PXH2</accession>
<dbReference type="Proteomes" id="UP000182400">
    <property type="component" value="Unassembled WGS sequence"/>
</dbReference>
<dbReference type="OrthoDB" id="9807187at2"/>
<dbReference type="PANTHER" id="PTHR34584:SF1">
    <property type="entry name" value="NA(+)_H(+) ANTIPORTER SUBUNIT E1"/>
    <property type="match status" value="1"/>
</dbReference>
<dbReference type="EMBL" id="FOWP01000010">
    <property type="protein sequence ID" value="SFP38326.1"/>
    <property type="molecule type" value="Genomic_DNA"/>
</dbReference>
<sequence length="165" mass="18291">MLFLIHLLASAGLAWRLDAGHLGGGLLAFASLYLLARLLGLAIPRLCRYSRSLEHGVSFCLWFIAQVFLATYHVATLVLARRVEVKPAILAYPVTRRDLNKVTLLGTLLTLTPGTLALDYDEEQGLLYIHALDARRRKDVTDTLVELERRLLAWLDAGNAEGVTP</sequence>
<keyword evidence="3" id="KW-1003">Cell membrane</keyword>
<evidence type="ECO:0000313" key="9">
    <source>
        <dbReference type="Proteomes" id="UP000182400"/>
    </source>
</evidence>